<keyword evidence="2" id="KW-0862">Zinc</keyword>
<dbReference type="HOGENOM" id="CLU_1384768_0_0_1"/>
<dbReference type="AlphaFoldDB" id="H6QSL2"/>
<evidence type="ECO:0000259" key="3">
    <source>
        <dbReference type="PROSITE" id="PS50158"/>
    </source>
</evidence>
<dbReference type="RefSeq" id="XP_003889493.1">
    <property type="nucleotide sequence ID" value="XM_003889444.1"/>
</dbReference>
<dbReference type="InterPro" id="IPR001878">
    <property type="entry name" value="Znf_CCHC"/>
</dbReference>
<keyword evidence="1" id="KW-0507">mRNA processing</keyword>
<dbReference type="GO" id="GO:0003676">
    <property type="term" value="F:nucleic acid binding"/>
    <property type="evidence" value="ECO:0007669"/>
    <property type="project" value="InterPro"/>
</dbReference>
<dbReference type="VEuPathDB" id="FungiDB:PGTG_21826"/>
<dbReference type="PROSITE" id="PS50158">
    <property type="entry name" value="ZF_CCHC"/>
    <property type="match status" value="1"/>
</dbReference>
<evidence type="ECO:0000256" key="1">
    <source>
        <dbReference type="ARBA" id="ARBA00022664"/>
    </source>
</evidence>
<keyword evidence="2" id="KW-0863">Zinc-finger</keyword>
<feature type="domain" description="CCHC-type" evidence="3">
    <location>
        <begin position="101"/>
        <end position="117"/>
    </location>
</feature>
<keyword evidence="2" id="KW-0479">Metal-binding</keyword>
<dbReference type="GO" id="GO:0008270">
    <property type="term" value="F:zinc ion binding"/>
    <property type="evidence" value="ECO:0007669"/>
    <property type="project" value="UniProtKB-KW"/>
</dbReference>
<gene>
    <name evidence="4" type="ORF">PGTG_21826</name>
</gene>
<evidence type="ECO:0000313" key="5">
    <source>
        <dbReference type="Proteomes" id="UP000008783"/>
    </source>
</evidence>
<dbReference type="KEGG" id="pgr:PGTG_21826"/>
<dbReference type="OrthoDB" id="2507335at2759"/>
<name>H6QSL2_PUCGT</name>
<evidence type="ECO:0000313" key="4">
    <source>
        <dbReference type="EMBL" id="EHS63734.1"/>
    </source>
</evidence>
<accession>H6QSL2</accession>
<dbReference type="GeneID" id="13541875"/>
<dbReference type="SMART" id="SM00343">
    <property type="entry name" value="ZnF_C2HC"/>
    <property type="match status" value="1"/>
</dbReference>
<reference evidence="5" key="1">
    <citation type="journal article" date="2011" name="Proc. Natl. Acad. Sci. U.S.A.">
        <title>Obligate biotrophy features unraveled by the genomic analysis of rust fungi.</title>
        <authorList>
            <person name="Duplessis S."/>
            <person name="Cuomo C.A."/>
            <person name="Lin Y.-C."/>
            <person name="Aerts A."/>
            <person name="Tisserant E."/>
            <person name="Veneault-Fourrey C."/>
            <person name="Joly D.L."/>
            <person name="Hacquard S."/>
            <person name="Amselem J."/>
            <person name="Cantarel B.L."/>
            <person name="Chiu R."/>
            <person name="Coutinho P.M."/>
            <person name="Feau N."/>
            <person name="Field M."/>
            <person name="Frey P."/>
            <person name="Gelhaye E."/>
            <person name="Goldberg J."/>
            <person name="Grabherr M.G."/>
            <person name="Kodira C.D."/>
            <person name="Kohler A."/>
            <person name="Kuees U."/>
            <person name="Lindquist E.A."/>
            <person name="Lucas S.M."/>
            <person name="Mago R."/>
            <person name="Mauceli E."/>
            <person name="Morin E."/>
            <person name="Murat C."/>
            <person name="Pangilinan J.L."/>
            <person name="Park R."/>
            <person name="Pearson M."/>
            <person name="Quesneville H."/>
            <person name="Rouhier N."/>
            <person name="Sakthikumar S."/>
            <person name="Salamov A.A."/>
            <person name="Schmutz J."/>
            <person name="Selles B."/>
            <person name="Shapiro H."/>
            <person name="Tanguay P."/>
            <person name="Tuskan G.A."/>
            <person name="Henrissat B."/>
            <person name="Van de Peer Y."/>
            <person name="Rouze P."/>
            <person name="Ellis J.G."/>
            <person name="Dodds P.N."/>
            <person name="Schein J.E."/>
            <person name="Zhong S."/>
            <person name="Hamelin R.C."/>
            <person name="Grigoriev I.V."/>
            <person name="Szabo L.J."/>
            <person name="Martin F."/>
        </authorList>
    </citation>
    <scope>NUCLEOTIDE SEQUENCE [LARGE SCALE GENOMIC DNA]</scope>
    <source>
        <strain evidence="5">CRL 75-36-700-3 / race SCCL</strain>
    </source>
</reference>
<dbReference type="SUPFAM" id="SSF57756">
    <property type="entry name" value="Retrovirus zinc finger-like domains"/>
    <property type="match status" value="1"/>
</dbReference>
<dbReference type="Proteomes" id="UP000008783">
    <property type="component" value="Unassembled WGS sequence"/>
</dbReference>
<keyword evidence="5" id="KW-1185">Reference proteome</keyword>
<proteinExistence type="predicted"/>
<dbReference type="GO" id="GO:0006397">
    <property type="term" value="P:mRNA processing"/>
    <property type="evidence" value="ECO:0007669"/>
    <property type="project" value="UniProtKB-KW"/>
</dbReference>
<sequence length="197" mass="21696">MQSGAPYRTDFENRIENAVQLDADGAYPSFAFICNAYDVCRQQHLQASDQLQQPTNTPFNPKALITSVSRDEDWDASMFLTGVDQEDWRDALDFYALTAARCWGCGGENHYQRDCPQKGRSLTPGNQRGQAIGTLFGTIYGQLPSGFQVTSAQFPNYSALVHSTWTTAFTATTAQQHAIRKAWGGIVSSLGNRGAAR</sequence>
<dbReference type="InParanoid" id="H6QSL2"/>
<organism evidence="4 5">
    <name type="scientific">Puccinia graminis f. sp. tritici (strain CRL 75-36-700-3 / race SCCL)</name>
    <name type="common">Black stem rust fungus</name>
    <dbReference type="NCBI Taxonomy" id="418459"/>
    <lineage>
        <taxon>Eukaryota</taxon>
        <taxon>Fungi</taxon>
        <taxon>Dikarya</taxon>
        <taxon>Basidiomycota</taxon>
        <taxon>Pucciniomycotina</taxon>
        <taxon>Pucciniomycetes</taxon>
        <taxon>Pucciniales</taxon>
        <taxon>Pucciniaceae</taxon>
        <taxon>Puccinia</taxon>
    </lineage>
</organism>
<dbReference type="EMBL" id="DS178295">
    <property type="protein sequence ID" value="EHS63734.1"/>
    <property type="molecule type" value="Genomic_DNA"/>
</dbReference>
<evidence type="ECO:0000256" key="2">
    <source>
        <dbReference type="PROSITE-ProRule" id="PRU00047"/>
    </source>
</evidence>
<dbReference type="InterPro" id="IPR036875">
    <property type="entry name" value="Znf_CCHC_sf"/>
</dbReference>
<protein>
    <recommendedName>
        <fullName evidence="3">CCHC-type domain-containing protein</fullName>
    </recommendedName>
</protein>